<comment type="similarity">
    <text evidence="2">Belongs to the YjiK family.</text>
</comment>
<dbReference type="Gene3D" id="2.120.10.30">
    <property type="entry name" value="TolB, C-terminal domain"/>
    <property type="match status" value="1"/>
</dbReference>
<name>A0A0P9T525_9PSED</name>
<reference evidence="5 6" key="1">
    <citation type="submission" date="2015-09" db="EMBL/GenBank/DDBJ databases">
        <title>Genome announcement of multiple Pseudomonas syringae strains.</title>
        <authorList>
            <person name="Thakur S."/>
            <person name="Wang P.W."/>
            <person name="Gong Y."/>
            <person name="Weir B.S."/>
            <person name="Guttman D.S."/>
        </authorList>
    </citation>
    <scope>NUCLEOTIDE SEQUENCE [LARGE SCALE GENOMIC DNA]</scope>
    <source>
        <strain evidence="5 6">ICMP17001</strain>
    </source>
</reference>
<evidence type="ECO:0000256" key="4">
    <source>
        <dbReference type="ARBA" id="ARBA00023136"/>
    </source>
</evidence>
<dbReference type="InterPro" id="IPR011042">
    <property type="entry name" value="6-blade_b-propeller_TolB-like"/>
</dbReference>
<dbReference type="CDD" id="cd09971">
    <property type="entry name" value="SdiA-regulated"/>
    <property type="match status" value="1"/>
</dbReference>
<dbReference type="SUPFAM" id="SSF50956">
    <property type="entry name" value="Thermostable phytase (3-phytase)"/>
    <property type="match status" value="1"/>
</dbReference>
<keyword evidence="6" id="KW-1185">Reference proteome</keyword>
<keyword evidence="4" id="KW-0472">Membrane</keyword>
<comment type="caution">
    <text evidence="5">The sequence shown here is derived from an EMBL/GenBank/DDBJ whole genome shotgun (WGS) entry which is preliminary data.</text>
</comment>
<evidence type="ECO:0000313" key="6">
    <source>
        <dbReference type="Proteomes" id="UP000051335"/>
    </source>
</evidence>
<gene>
    <name evidence="5" type="ORF">ALO75_04590</name>
</gene>
<dbReference type="AlphaFoldDB" id="A0A0P9T525"/>
<accession>A0A0P9T525</accession>
<protein>
    <submittedName>
        <fullName evidence="5">SdiA-regulated protein</fullName>
    </submittedName>
</protein>
<proteinExistence type="inferred from homology"/>
<evidence type="ECO:0000256" key="3">
    <source>
        <dbReference type="ARBA" id="ARBA00022475"/>
    </source>
</evidence>
<evidence type="ECO:0000256" key="2">
    <source>
        <dbReference type="ARBA" id="ARBA00009852"/>
    </source>
</evidence>
<dbReference type="Proteomes" id="UP000051335">
    <property type="component" value="Unassembled WGS sequence"/>
</dbReference>
<dbReference type="InterPro" id="IPR009722">
    <property type="entry name" value="YjiK/CarP"/>
</dbReference>
<evidence type="ECO:0000256" key="1">
    <source>
        <dbReference type="ARBA" id="ARBA00004236"/>
    </source>
</evidence>
<dbReference type="Pfam" id="PF06977">
    <property type="entry name" value="SdiA-regulated"/>
    <property type="match status" value="1"/>
</dbReference>
<organism evidence="5 6">
    <name type="scientific">Pseudomonas syringae pv. coryli</name>
    <dbReference type="NCBI Taxonomy" id="317659"/>
    <lineage>
        <taxon>Bacteria</taxon>
        <taxon>Pseudomonadati</taxon>
        <taxon>Pseudomonadota</taxon>
        <taxon>Gammaproteobacteria</taxon>
        <taxon>Pseudomonadales</taxon>
        <taxon>Pseudomonadaceae</taxon>
        <taxon>Pseudomonas</taxon>
    </lineage>
</organism>
<dbReference type="PATRIC" id="fig|317659.3.peg.2721"/>
<keyword evidence="3" id="KW-1003">Cell membrane</keyword>
<evidence type="ECO:0000313" key="5">
    <source>
        <dbReference type="EMBL" id="KPX07411.1"/>
    </source>
</evidence>
<sequence length="323" mass="35905">MKLAFRMAWYQSRPLNLSESPFMRRSTRSLVLLLALVPLIVVFVIANQRYRYVESALFDWQVFWQSDSLQSIGLDQYRVVTEAQVIDGLQDDVSGLSYDPDRKSLFTVTNQNPELVELSLDGRVLRRIPLVGFGDAEAVEYISPGTYVISDERRLRLIQIHVDDNTKSLDAAQAEQLTLGITASGNKGYEGLAYDSVGKRLFVARERDPVQIIEVRGFPKTNSEAPGNLQVISNSKRDGRLSVRDLSSLQFDETSGHLLALSDESKRILELDTSGHPIGSGSLAKGAMGLSKGVPQAEGMAMDAQGTLYLVSEPNLFYVFRKP</sequence>
<dbReference type="EMBL" id="LJQC01000185">
    <property type="protein sequence ID" value="KPX07411.1"/>
    <property type="molecule type" value="Genomic_DNA"/>
</dbReference>
<comment type="subcellular location">
    <subcellularLocation>
        <location evidence="1">Cell membrane</location>
    </subcellularLocation>
</comment>
<dbReference type="GO" id="GO:0005886">
    <property type="term" value="C:plasma membrane"/>
    <property type="evidence" value="ECO:0007669"/>
    <property type="project" value="UniProtKB-SubCell"/>
</dbReference>